<dbReference type="EMBL" id="SMKP01000104">
    <property type="protein sequence ID" value="TDD16513.1"/>
    <property type="molecule type" value="Genomic_DNA"/>
</dbReference>
<dbReference type="Gene3D" id="3.40.50.1820">
    <property type="entry name" value="alpha/beta hydrolase"/>
    <property type="match status" value="1"/>
</dbReference>
<dbReference type="Proteomes" id="UP000294543">
    <property type="component" value="Unassembled WGS sequence"/>
</dbReference>
<name>A0A4R4WJD4_9ACTN</name>
<feature type="domain" description="Peptidase S9 prolyl oligopeptidase catalytic" evidence="3">
    <location>
        <begin position="231"/>
        <end position="409"/>
    </location>
</feature>
<proteinExistence type="predicted"/>
<dbReference type="InterPro" id="IPR052920">
    <property type="entry name" value="DNA-binding_regulatory"/>
</dbReference>
<dbReference type="InterPro" id="IPR001375">
    <property type="entry name" value="Peptidase_S9_cat"/>
</dbReference>
<dbReference type="OrthoDB" id="8111537at2"/>
<dbReference type="AlphaFoldDB" id="A0A4R4WJD4"/>
<reference evidence="4 5" key="1">
    <citation type="submission" date="2019-03" db="EMBL/GenBank/DDBJ databases">
        <title>Draft genome sequences of novel Actinobacteria.</title>
        <authorList>
            <person name="Sahin N."/>
            <person name="Ay H."/>
            <person name="Saygin H."/>
        </authorList>
    </citation>
    <scope>NUCLEOTIDE SEQUENCE [LARGE SCALE GENOMIC DNA]</scope>
    <source>
        <strain evidence="4 5">KC712</strain>
    </source>
</reference>
<dbReference type="GO" id="GO:0008236">
    <property type="term" value="F:serine-type peptidase activity"/>
    <property type="evidence" value="ECO:0007669"/>
    <property type="project" value="InterPro"/>
</dbReference>
<comment type="caution">
    <text evidence="4">The sequence shown here is derived from an EMBL/GenBank/DDBJ whole genome shotgun (WGS) entry which is preliminary data.</text>
</comment>
<protein>
    <submittedName>
        <fullName evidence="4">Alpha/beta fold hydrolase</fullName>
    </submittedName>
</protein>
<dbReference type="GO" id="GO:0006508">
    <property type="term" value="P:proteolysis"/>
    <property type="evidence" value="ECO:0007669"/>
    <property type="project" value="InterPro"/>
</dbReference>
<organism evidence="4 5">
    <name type="scientific">Nonomuraea diastatica</name>
    <dbReference type="NCBI Taxonomy" id="1848329"/>
    <lineage>
        <taxon>Bacteria</taxon>
        <taxon>Bacillati</taxon>
        <taxon>Actinomycetota</taxon>
        <taxon>Actinomycetes</taxon>
        <taxon>Streptosporangiales</taxon>
        <taxon>Streptosporangiaceae</taxon>
        <taxon>Nonomuraea</taxon>
    </lineage>
</organism>
<accession>A0A4R4WJD4</accession>
<dbReference type="SUPFAM" id="SSF53474">
    <property type="entry name" value="alpha/beta-Hydrolases"/>
    <property type="match status" value="1"/>
</dbReference>
<dbReference type="PANTHER" id="PTHR43358:SF4">
    <property type="entry name" value="ALPHA_BETA HYDROLASE FOLD-1 DOMAIN-CONTAINING PROTEIN"/>
    <property type="match status" value="1"/>
</dbReference>
<feature type="region of interest" description="Disordered" evidence="1">
    <location>
        <begin position="1"/>
        <end position="29"/>
    </location>
</feature>
<evidence type="ECO:0000256" key="1">
    <source>
        <dbReference type="SAM" id="MobiDB-lite"/>
    </source>
</evidence>
<gene>
    <name evidence="4" type="ORF">E1294_31105</name>
</gene>
<evidence type="ECO:0000259" key="3">
    <source>
        <dbReference type="Pfam" id="PF00326"/>
    </source>
</evidence>
<dbReference type="Pfam" id="PF00326">
    <property type="entry name" value="Peptidase_S9"/>
    <property type="match status" value="1"/>
</dbReference>
<keyword evidence="4" id="KW-0378">Hydrolase</keyword>
<feature type="transmembrane region" description="Helical" evidence="2">
    <location>
        <begin position="35"/>
        <end position="58"/>
    </location>
</feature>
<keyword evidence="2" id="KW-1133">Transmembrane helix</keyword>
<keyword evidence="2" id="KW-0472">Membrane</keyword>
<keyword evidence="2" id="KW-0812">Transmembrane</keyword>
<keyword evidence="5" id="KW-1185">Reference proteome</keyword>
<evidence type="ECO:0000313" key="4">
    <source>
        <dbReference type="EMBL" id="TDD16513.1"/>
    </source>
</evidence>
<evidence type="ECO:0000313" key="5">
    <source>
        <dbReference type="Proteomes" id="UP000294543"/>
    </source>
</evidence>
<dbReference type="PANTHER" id="PTHR43358">
    <property type="entry name" value="ALPHA/BETA-HYDROLASE"/>
    <property type="match status" value="1"/>
</dbReference>
<evidence type="ECO:0000256" key="2">
    <source>
        <dbReference type="SAM" id="Phobius"/>
    </source>
</evidence>
<dbReference type="InterPro" id="IPR029058">
    <property type="entry name" value="AB_hydrolase_fold"/>
</dbReference>
<sequence length="413" mass="44915">MKQHQKSGARAMPSTANETAHEHKKGKRRRRLRRTIIVSVSMLLVLALGGCGWLAWWVSDVAIKPNHQFYTHADHSDVVREIKQVGAAKHVVIGSPGKYARRQGTFGMRWDGVEATVGDVVATTAGSVERPILTGPAPSVGTTVNVTGVMISDPRSSLGLNYSEVSVQTELGPAPAWYIPASGQHDSTWVIAVHGQNARRNALMAIPALHRAGMPVLAITYRNDEGAPASSDGLMHYGESEYRDVEAAVRYAQRKGAKRVVLYGGSMGGLIVGQFLVRSQLANLVSATVLDSPLISMPMVAAFTGQQKGAPAPVLWATSQIIQWRSGVDMNELDLINHPPAIKPPTLLFAGAKDTQAPLRMNRVFVAAAQKMNWPVTYEEFPDAEHVESWNSDPARYEKAVTDFLTRTVTNSR</sequence>